<accession>A0A164KYC8</accession>
<sequence>MDNRFELVSDEQVYEILLVCGKLKRKRKVKVNCLTPEYRQKMKRIAVKELHQWMSNGVSESFMTHLKELSSTLPELFALKQSFTPAMEISTANKEISKQPSFDHLEVDMLKDLIENNSDMRTNPEPEYCIVKTSLHVHQAEKSVDFLTSDVIMSDDNQQLNDADYDGFQGTTVLDVTDSSSLSSNILSFTRILQHWAASTNQKKSHLTYLLQLLKEHKPLIDFDTLPASGNQLMFIDGRDMPQPFATSENTTSKKYPLPPVIDLNINGNGRYCHFGLENALSGISPGSYFHNSDLLQYATIFKTNPECIPICIRKKVEQLDGEAVMEEARRILRGEGAVPDTQQSSMNIPHFEADITADGVQLFNNSEKAECIPICIVVHSVMCKDLIESPPKSKVFLIIGSLFKVREPACVQPYLSSDYDTFLVSKLDDLIGEWNLNNVQCKMYAVPYKLVDYSKLPDITLTNVSNIKWFVTPIRHTI</sequence>
<name>A0A164KYC8_9CRUS</name>
<protein>
    <submittedName>
        <fullName evidence="1">Uncharacterized protein</fullName>
    </submittedName>
</protein>
<comment type="caution">
    <text evidence="1">The sequence shown here is derived from an EMBL/GenBank/DDBJ whole genome shotgun (WGS) entry which is preliminary data.</text>
</comment>
<dbReference type="EMBL" id="LRGB01003237">
    <property type="protein sequence ID" value="KZS03639.1"/>
    <property type="molecule type" value="Genomic_DNA"/>
</dbReference>
<keyword evidence="2" id="KW-1185">Reference proteome</keyword>
<evidence type="ECO:0000313" key="2">
    <source>
        <dbReference type="Proteomes" id="UP000076858"/>
    </source>
</evidence>
<reference evidence="1 2" key="1">
    <citation type="submission" date="2016-03" db="EMBL/GenBank/DDBJ databases">
        <title>EvidentialGene: Evidence-directed Construction of Genes on Genomes.</title>
        <authorList>
            <person name="Gilbert D.G."/>
            <person name="Choi J.-H."/>
            <person name="Mockaitis K."/>
            <person name="Colbourne J."/>
            <person name="Pfrender M."/>
        </authorList>
    </citation>
    <scope>NUCLEOTIDE SEQUENCE [LARGE SCALE GENOMIC DNA]</scope>
    <source>
        <strain evidence="1 2">Xinb3</strain>
        <tissue evidence="1">Complete organism</tissue>
    </source>
</reference>
<dbReference type="Proteomes" id="UP000076858">
    <property type="component" value="Unassembled WGS sequence"/>
</dbReference>
<gene>
    <name evidence="1" type="ORF">APZ42_033588</name>
</gene>
<organism evidence="1 2">
    <name type="scientific">Daphnia magna</name>
    <dbReference type="NCBI Taxonomy" id="35525"/>
    <lineage>
        <taxon>Eukaryota</taxon>
        <taxon>Metazoa</taxon>
        <taxon>Ecdysozoa</taxon>
        <taxon>Arthropoda</taxon>
        <taxon>Crustacea</taxon>
        <taxon>Branchiopoda</taxon>
        <taxon>Diplostraca</taxon>
        <taxon>Cladocera</taxon>
        <taxon>Anomopoda</taxon>
        <taxon>Daphniidae</taxon>
        <taxon>Daphnia</taxon>
    </lineage>
</organism>
<dbReference type="OrthoDB" id="6330754at2759"/>
<proteinExistence type="predicted"/>
<evidence type="ECO:0000313" key="1">
    <source>
        <dbReference type="EMBL" id="KZS03639.1"/>
    </source>
</evidence>
<dbReference type="AlphaFoldDB" id="A0A164KYC8"/>